<gene>
    <name evidence="1" type="ORF">QFC21_000232</name>
</gene>
<organism evidence="1 2">
    <name type="scientific">Naganishia friedmannii</name>
    <dbReference type="NCBI Taxonomy" id="89922"/>
    <lineage>
        <taxon>Eukaryota</taxon>
        <taxon>Fungi</taxon>
        <taxon>Dikarya</taxon>
        <taxon>Basidiomycota</taxon>
        <taxon>Agaricomycotina</taxon>
        <taxon>Tremellomycetes</taxon>
        <taxon>Filobasidiales</taxon>
        <taxon>Filobasidiaceae</taxon>
        <taxon>Naganishia</taxon>
    </lineage>
</organism>
<accession>A0ACC2WDH0</accession>
<evidence type="ECO:0000313" key="1">
    <source>
        <dbReference type="EMBL" id="KAJ9108911.1"/>
    </source>
</evidence>
<reference evidence="1" key="1">
    <citation type="submission" date="2023-04" db="EMBL/GenBank/DDBJ databases">
        <title>Draft Genome sequencing of Naganishia species isolated from polar environments using Oxford Nanopore Technology.</title>
        <authorList>
            <person name="Leo P."/>
            <person name="Venkateswaran K."/>
        </authorList>
    </citation>
    <scope>NUCLEOTIDE SEQUENCE</scope>
    <source>
        <strain evidence="1">MNA-CCFEE 5423</strain>
    </source>
</reference>
<dbReference type="EMBL" id="JASBWT010000001">
    <property type="protein sequence ID" value="KAJ9108911.1"/>
    <property type="molecule type" value="Genomic_DNA"/>
</dbReference>
<keyword evidence="2" id="KW-1185">Reference proteome</keyword>
<comment type="caution">
    <text evidence="1">The sequence shown here is derived from an EMBL/GenBank/DDBJ whole genome shotgun (WGS) entry which is preliminary data.</text>
</comment>
<dbReference type="Proteomes" id="UP001227268">
    <property type="component" value="Unassembled WGS sequence"/>
</dbReference>
<protein>
    <submittedName>
        <fullName evidence="1">Uncharacterized protein</fullName>
    </submittedName>
</protein>
<name>A0ACC2WDH0_9TREE</name>
<proteinExistence type="predicted"/>
<sequence length="568" mass="63948">MSNPTSTPSIIKKTREAASGTRAEQVDPRQVTTTDDMHPDPSKSIKLPPNRQALLDDVIALYSCEPTIERVSRYAPNCVSYALLNSYETAADGISFAIKVYDDQFVYANNRYKMAGQWFALPKLFPASKNESYEVIKNEPTLIQFKNEQTWTMPILHNNVTINALVSLELDPATADSDFPTIDYSHEGFGFAFKKTQADIVAKMMSDENVEHFKPDRGGELRISHVLNAKVDTNDRRETSTVCYIWFKEMFGLLNRRARSIPRTQLSRARRFSAMSHHPPFEQVQSSRPDFDSNARFTYTKTPQVDWKPEQGLNNLPGAEDFQASTPFREIDVDSLSDKGPLYKLMTWAITPRPVALVSTMDKEGVTNVCTVLLLFTMASRLPFASYLFQLAPISYFNEVNHDPPMIMISVVAGSTSNGLKDTANNIQDLKEFCVSIISEPLIEAANYSSVNTPKEVDESIRTPHIAESAFSMECVLAHSYPMYNDAGKHTATAIFGQIKRFHIKEFVLDPEDSGWKILPEKYRPISRLGGLTYARSTSGYELQRPVWDQVKDTEEVKAVLANPASKI</sequence>
<evidence type="ECO:0000313" key="2">
    <source>
        <dbReference type="Proteomes" id="UP001227268"/>
    </source>
</evidence>